<dbReference type="InterPro" id="IPR055170">
    <property type="entry name" value="GFO_IDH_MocA-like_dom"/>
</dbReference>
<dbReference type="Pfam" id="PF22725">
    <property type="entry name" value="GFO_IDH_MocA_C3"/>
    <property type="match status" value="1"/>
</dbReference>
<dbReference type="PANTHER" id="PTHR43818:SF11">
    <property type="entry name" value="BCDNA.GH03377"/>
    <property type="match status" value="1"/>
</dbReference>
<dbReference type="GO" id="GO:0016491">
    <property type="term" value="F:oxidoreductase activity"/>
    <property type="evidence" value="ECO:0007669"/>
    <property type="project" value="UniProtKB-KW"/>
</dbReference>
<reference evidence="4" key="1">
    <citation type="submission" date="2018-05" db="EMBL/GenBank/DDBJ databases">
        <authorList>
            <person name="Lanie J.A."/>
            <person name="Ng W.-L."/>
            <person name="Kazmierczak K.M."/>
            <person name="Andrzejewski T.M."/>
            <person name="Davidsen T.M."/>
            <person name="Wayne K.J."/>
            <person name="Tettelin H."/>
            <person name="Glass J.I."/>
            <person name="Rusch D."/>
            <person name="Podicherti R."/>
            <person name="Tsui H.-C.T."/>
            <person name="Winkler M.E."/>
        </authorList>
    </citation>
    <scope>NUCLEOTIDE SEQUENCE</scope>
</reference>
<evidence type="ECO:0000259" key="3">
    <source>
        <dbReference type="Pfam" id="PF22725"/>
    </source>
</evidence>
<feature type="domain" description="GFO/IDH/MocA-like oxidoreductase" evidence="3">
    <location>
        <begin position="132"/>
        <end position="256"/>
    </location>
</feature>
<dbReference type="GO" id="GO:0000166">
    <property type="term" value="F:nucleotide binding"/>
    <property type="evidence" value="ECO:0007669"/>
    <property type="project" value="InterPro"/>
</dbReference>
<dbReference type="SUPFAM" id="SSF55347">
    <property type="entry name" value="Glyceraldehyde-3-phosphate dehydrogenase-like, C-terminal domain"/>
    <property type="match status" value="1"/>
</dbReference>
<organism evidence="4">
    <name type="scientific">marine metagenome</name>
    <dbReference type="NCBI Taxonomy" id="408172"/>
    <lineage>
        <taxon>unclassified sequences</taxon>
        <taxon>metagenomes</taxon>
        <taxon>ecological metagenomes</taxon>
    </lineage>
</organism>
<accession>A0A382KNV4</accession>
<dbReference type="AlphaFoldDB" id="A0A382KNV4"/>
<dbReference type="InterPro" id="IPR000683">
    <property type="entry name" value="Gfo/Idh/MocA-like_OxRdtase_N"/>
</dbReference>
<evidence type="ECO:0000313" key="4">
    <source>
        <dbReference type="EMBL" id="SVC24351.1"/>
    </source>
</evidence>
<dbReference type="Pfam" id="PF01408">
    <property type="entry name" value="GFO_IDH_MocA"/>
    <property type="match status" value="1"/>
</dbReference>
<keyword evidence="1" id="KW-0560">Oxidoreductase</keyword>
<feature type="domain" description="Gfo/Idh/MocA-like oxidoreductase N-terminal" evidence="2">
    <location>
        <begin position="3"/>
        <end position="120"/>
    </location>
</feature>
<evidence type="ECO:0008006" key="5">
    <source>
        <dbReference type="Google" id="ProtNLM"/>
    </source>
</evidence>
<gene>
    <name evidence="4" type="ORF">METZ01_LOCUS277205</name>
</gene>
<dbReference type="EMBL" id="UINC01080940">
    <property type="protein sequence ID" value="SVC24351.1"/>
    <property type="molecule type" value="Genomic_DNA"/>
</dbReference>
<dbReference type="PANTHER" id="PTHR43818">
    <property type="entry name" value="BCDNA.GH03377"/>
    <property type="match status" value="1"/>
</dbReference>
<evidence type="ECO:0000256" key="1">
    <source>
        <dbReference type="ARBA" id="ARBA00023002"/>
    </source>
</evidence>
<dbReference type="InterPro" id="IPR036291">
    <property type="entry name" value="NAD(P)-bd_dom_sf"/>
</dbReference>
<dbReference type="Gene3D" id="3.30.360.10">
    <property type="entry name" value="Dihydrodipicolinate Reductase, domain 2"/>
    <property type="match status" value="1"/>
</dbReference>
<protein>
    <recommendedName>
        <fullName evidence="5">Gfo/Idh/MocA-like oxidoreductase N-terminal domain-containing protein</fullName>
    </recommendedName>
</protein>
<evidence type="ECO:0000259" key="2">
    <source>
        <dbReference type="Pfam" id="PF01408"/>
    </source>
</evidence>
<dbReference type="Gene3D" id="3.40.50.720">
    <property type="entry name" value="NAD(P)-binding Rossmann-like Domain"/>
    <property type="match status" value="1"/>
</dbReference>
<sequence length="337" mass="36884">MTRVGIIGLSHDHIWDVLPDLAGNEDIELVAAASAQLPLLERIKKEYGTVTYPDAQEMAAGEKLDAVLIYGNNRAGAEEGVKALERGWHVLIEKPMAADLAGADELLKASDESDKRLMVNWPIAWWPQLNHAIAMAQAGDIGEVWQVRYRAAHQGPKEMGASEYFCDWLYDPNRNGGGALLDYCCYGAILSRVLLGRPHGITAVAENLVKRDLDAEDNAVMLMQYPQAMGIAEASWTQIGKLTSYNTVIYGSEGTLFVEPEDGRLLHATDKHPGGQEVIVPEPHPQFLNPATHFLWGIESGEDFHPLCQPANCRDAQEILEAGAEAAAKGARVDLPR</sequence>
<proteinExistence type="predicted"/>
<name>A0A382KNV4_9ZZZZ</name>
<dbReference type="SUPFAM" id="SSF51735">
    <property type="entry name" value="NAD(P)-binding Rossmann-fold domains"/>
    <property type="match status" value="1"/>
</dbReference>
<dbReference type="InterPro" id="IPR050463">
    <property type="entry name" value="Gfo/Idh/MocA_oxidrdct_glycsds"/>
</dbReference>